<dbReference type="OrthoDB" id="271881at2759"/>
<protein>
    <recommendedName>
        <fullName evidence="2">Pre-mRNA processing factor 4 (PRP4)-like domain-containing protein</fullName>
    </recommendedName>
</protein>
<accession>M2TBH2</accession>
<dbReference type="Pfam" id="PF14881">
    <property type="entry name" value="Tubulin_3"/>
    <property type="match status" value="1"/>
</dbReference>
<feature type="region of interest" description="Disordered" evidence="1">
    <location>
        <begin position="1"/>
        <end position="129"/>
    </location>
</feature>
<gene>
    <name evidence="3" type="ORF">COCSADRAFT_179550</name>
</gene>
<dbReference type="PANTHER" id="PTHR13391">
    <property type="entry name" value="MITOCHONDRIAL DISTRIBUTION REGULATOR MISATO"/>
    <property type="match status" value="1"/>
</dbReference>
<reference evidence="3 4" key="1">
    <citation type="journal article" date="2012" name="PLoS Pathog.">
        <title>Diverse lifestyles and strategies of plant pathogenesis encoded in the genomes of eighteen Dothideomycetes fungi.</title>
        <authorList>
            <person name="Ohm R.A."/>
            <person name="Feau N."/>
            <person name="Henrissat B."/>
            <person name="Schoch C.L."/>
            <person name="Horwitz B.A."/>
            <person name="Barry K.W."/>
            <person name="Condon B.J."/>
            <person name="Copeland A.C."/>
            <person name="Dhillon B."/>
            <person name="Glaser F."/>
            <person name="Hesse C.N."/>
            <person name="Kosti I."/>
            <person name="LaButti K."/>
            <person name="Lindquist E.A."/>
            <person name="Lucas S."/>
            <person name="Salamov A.A."/>
            <person name="Bradshaw R.E."/>
            <person name="Ciuffetti L."/>
            <person name="Hamelin R.C."/>
            <person name="Kema G.H.J."/>
            <person name="Lawrence C."/>
            <person name="Scott J.A."/>
            <person name="Spatafora J.W."/>
            <person name="Turgeon B.G."/>
            <person name="de Wit P.J.G.M."/>
            <person name="Zhong S."/>
            <person name="Goodwin S.B."/>
            <person name="Grigoriev I.V."/>
        </authorList>
    </citation>
    <scope>NUCLEOTIDE SEQUENCE [LARGE SCALE GENOMIC DNA]</scope>
    <source>
        <strain evidence="4">ND90Pr / ATCC 201652</strain>
    </source>
</reference>
<dbReference type="Proteomes" id="UP000016934">
    <property type="component" value="Unassembled WGS sequence"/>
</dbReference>
<dbReference type="InterPro" id="IPR049942">
    <property type="entry name" value="DML1/Misato"/>
</dbReference>
<keyword evidence="4" id="KW-1185">Reference proteome</keyword>
<dbReference type="Pfam" id="PF02840">
    <property type="entry name" value="Prp18"/>
    <property type="match status" value="1"/>
</dbReference>
<dbReference type="eggNOG" id="KOG2530">
    <property type="taxonomic scope" value="Eukaryota"/>
</dbReference>
<dbReference type="InterPro" id="IPR036525">
    <property type="entry name" value="Tubulin/FtsZ_GTPase_sf"/>
</dbReference>
<dbReference type="STRING" id="665912.M2TBH2"/>
<dbReference type="SUPFAM" id="SSF158230">
    <property type="entry name" value="PRP4-like"/>
    <property type="match status" value="1"/>
</dbReference>
<dbReference type="InterPro" id="IPR014906">
    <property type="entry name" value="PRP4-like"/>
</dbReference>
<dbReference type="GO" id="GO:0007005">
    <property type="term" value="P:mitochondrion organization"/>
    <property type="evidence" value="ECO:0007669"/>
    <property type="project" value="InterPro"/>
</dbReference>
<feature type="compositionally biased region" description="Basic and acidic residues" evidence="1">
    <location>
        <begin position="23"/>
        <end position="36"/>
    </location>
</feature>
<feature type="compositionally biased region" description="Basic and acidic residues" evidence="1">
    <location>
        <begin position="44"/>
        <end position="90"/>
    </location>
</feature>
<dbReference type="KEGG" id="bsc:COCSADRAFT_179550"/>
<dbReference type="OMA" id="MESYFTY"/>
<dbReference type="GO" id="GO:0008380">
    <property type="term" value="P:RNA splicing"/>
    <property type="evidence" value="ECO:0007669"/>
    <property type="project" value="InterPro"/>
</dbReference>
<evidence type="ECO:0000259" key="2">
    <source>
        <dbReference type="SMART" id="SM00500"/>
    </source>
</evidence>
<dbReference type="GO" id="GO:0005739">
    <property type="term" value="C:mitochondrion"/>
    <property type="evidence" value="ECO:0007669"/>
    <property type="project" value="UniProtKB-SubCell"/>
</dbReference>
<dbReference type="Pfam" id="PF08799">
    <property type="entry name" value="PRP4"/>
    <property type="match status" value="1"/>
</dbReference>
<name>M2TBH2_COCSN</name>
<dbReference type="SMART" id="SM00500">
    <property type="entry name" value="SFM"/>
    <property type="match status" value="1"/>
</dbReference>
<dbReference type="AlphaFoldDB" id="M2TBH2"/>
<evidence type="ECO:0000256" key="1">
    <source>
        <dbReference type="SAM" id="MobiDB-lite"/>
    </source>
</evidence>
<evidence type="ECO:0000313" key="4">
    <source>
        <dbReference type="Proteomes" id="UP000016934"/>
    </source>
</evidence>
<dbReference type="InterPro" id="IPR029209">
    <property type="entry name" value="DML1/Misato_tubulin"/>
</dbReference>
<dbReference type="eggNOG" id="KOG2808">
    <property type="taxonomic scope" value="Eukaryota"/>
</dbReference>
<dbReference type="InterPro" id="IPR004098">
    <property type="entry name" value="Prp18"/>
</dbReference>
<dbReference type="InterPro" id="IPR036285">
    <property type="entry name" value="PRP4-like_sf"/>
</dbReference>
<dbReference type="GO" id="GO:0005681">
    <property type="term" value="C:spliceosomal complex"/>
    <property type="evidence" value="ECO:0007669"/>
    <property type="project" value="InterPro"/>
</dbReference>
<dbReference type="Gene3D" id="1.20.940.10">
    <property type="entry name" value="Functional domain of the splicing factor Prp18"/>
    <property type="match status" value="1"/>
</dbReference>
<evidence type="ECO:0000313" key="3">
    <source>
        <dbReference type="EMBL" id="EMD66217.1"/>
    </source>
</evidence>
<dbReference type="Gene3D" id="4.10.280.110">
    <property type="entry name" value="Pre-mRNA processing factor 4 domain"/>
    <property type="match status" value="1"/>
</dbReference>
<dbReference type="HOGENOM" id="CLU_350596_0_0_1"/>
<dbReference type="SUPFAM" id="SSF47938">
    <property type="entry name" value="Functional domain of the splicing factor Prp18"/>
    <property type="match status" value="1"/>
</dbReference>
<dbReference type="Gene3D" id="3.40.50.1440">
    <property type="entry name" value="Tubulin/FtsZ, GTPase domain"/>
    <property type="match status" value="1"/>
</dbReference>
<dbReference type="GeneID" id="19133203"/>
<dbReference type="PANTHER" id="PTHR13391:SF0">
    <property type="entry name" value="PROTEIN MISATO HOMOLOG 1"/>
    <property type="match status" value="1"/>
</dbReference>
<proteinExistence type="predicted"/>
<reference evidence="4" key="2">
    <citation type="journal article" date="2013" name="PLoS Genet.">
        <title>Comparative genome structure, secondary metabolite, and effector coding capacity across Cochliobolus pathogens.</title>
        <authorList>
            <person name="Condon B.J."/>
            <person name="Leng Y."/>
            <person name="Wu D."/>
            <person name="Bushley K.E."/>
            <person name="Ohm R.A."/>
            <person name="Otillar R."/>
            <person name="Martin J."/>
            <person name="Schackwitz W."/>
            <person name="Grimwood J."/>
            <person name="MohdZainudin N."/>
            <person name="Xue C."/>
            <person name="Wang R."/>
            <person name="Manning V.A."/>
            <person name="Dhillon B."/>
            <person name="Tu Z.J."/>
            <person name="Steffenson B.J."/>
            <person name="Salamov A."/>
            <person name="Sun H."/>
            <person name="Lowry S."/>
            <person name="LaButti K."/>
            <person name="Han J."/>
            <person name="Copeland A."/>
            <person name="Lindquist E."/>
            <person name="Barry K."/>
            <person name="Schmutz J."/>
            <person name="Baker S.E."/>
            <person name="Ciuffetti L.M."/>
            <person name="Grigoriev I.V."/>
            <person name="Zhong S."/>
            <person name="Turgeon B.G."/>
        </authorList>
    </citation>
    <scope>NUCLEOTIDE SEQUENCE [LARGE SCALE GENOMIC DNA]</scope>
    <source>
        <strain evidence="4">ND90Pr / ATCC 201652</strain>
    </source>
</reference>
<dbReference type="RefSeq" id="XP_007697763.1">
    <property type="nucleotide sequence ID" value="XM_007699573.1"/>
</dbReference>
<feature type="domain" description="Pre-mRNA processing factor 4 (PRP4)-like" evidence="2">
    <location>
        <begin position="129"/>
        <end position="178"/>
    </location>
</feature>
<sequence>MDFAKLMSAHIKKGKETAPTSESSDKKYLKRSEIEAQRQAAYRAEQEAVEKARLERLEKKRKAEEDEAEKEAQRREKRMRMAEEARRIREEEEEAEERRRRKRLGLPDLPPKKKEGDADGTPVPEDEDIEDEELIAKLRALDEPARIFGETHKQRLKRYKKRVGADNLAAIMTDGPIPTTLQLVSEKDMKVSLQVPKDKEGREFLFRQLASYFTMVLKEWDVTLSRRDPEVKESYQGKQAYAAMVQARENMRPLFKKLEKFDLPDSIIEPVVEIVHAAQERRYVDANDGYLRLSIGKAAWPIGVTMESYFTYPPEDESPVNHDILFRPGMAPDGSDTFTPRTLIYDLKGAFGSMRKINALYEAEDDRSILDQPGVWPSKPIVQRASKTIPQSAYQEHLDAGLEPPQLSTSSVRYWSDYSRVFYHPKSIVQLSEFDVNDKLMPFENWDVGMELFEKLEREVDLVDRDLRPFVEECDGIQGLQIFTGVDDAWGGWTSGWLERLRDEYGKMSIWTWGLGDHGANNKTPREQRLKQIANSARSLQVLGEQSSVYVPISNTPTKIPSYLKYDSTSPWHVTALQVVGIESMTISSRLRTTLGGRGTLQDLEDTINSTGKRRIAKFEMSIADPNVLLDKAADIAESMAKLGSTRSRQASEGDDELTEFDIDVFTRDYRTATGKTKKEHVFGRAEASRGEWLLSDDSENDPHDRFNNGPAVQRYTAPLLFPLLDSFPKSMFEVGSGNTEKLAVHAGLTTSTAVAGQIRTLEPIIKRMINIEEREALSNGLQVLAEEYDEGWDSGSDSDDDE</sequence>
<dbReference type="EMBL" id="KB445640">
    <property type="protein sequence ID" value="EMD66217.1"/>
    <property type="molecule type" value="Genomic_DNA"/>
</dbReference>
<dbReference type="SUPFAM" id="SSF52490">
    <property type="entry name" value="Tubulin nucleotide-binding domain-like"/>
    <property type="match status" value="1"/>
</dbReference>
<organism evidence="3 4">
    <name type="scientific">Cochliobolus sativus (strain ND90Pr / ATCC 201652)</name>
    <name type="common">Common root rot and spot blotch fungus</name>
    <name type="synonym">Bipolaris sorokiniana</name>
    <dbReference type="NCBI Taxonomy" id="665912"/>
    <lineage>
        <taxon>Eukaryota</taxon>
        <taxon>Fungi</taxon>
        <taxon>Dikarya</taxon>
        <taxon>Ascomycota</taxon>
        <taxon>Pezizomycotina</taxon>
        <taxon>Dothideomycetes</taxon>
        <taxon>Pleosporomycetidae</taxon>
        <taxon>Pleosporales</taxon>
        <taxon>Pleosporineae</taxon>
        <taxon>Pleosporaceae</taxon>
        <taxon>Bipolaris</taxon>
    </lineage>
</organism>